<proteinExistence type="predicted"/>
<accession>Q7MSH7</accession>
<dbReference type="Proteomes" id="UP000000422">
    <property type="component" value="Chromosome"/>
</dbReference>
<evidence type="ECO:0000313" key="2">
    <source>
        <dbReference type="Proteomes" id="UP000000422"/>
    </source>
</evidence>
<dbReference type="STRING" id="273121.WS0428"/>
<dbReference type="KEGG" id="wsu:WS0428"/>
<dbReference type="HOGENOM" id="CLU_2319382_0_0_7"/>
<sequence>MALLFLGVLSLALWRYFHRPLNPKERALEALRALDPSKPKSFAYGFSRYGALILGDSLELKERYEKLVHQLEPHKYRASVPPLKASLLEEFWVFVEMAK</sequence>
<dbReference type="AlphaFoldDB" id="Q7MSH7"/>
<reference evidence="1 2" key="1">
    <citation type="journal article" date="2003" name="Proc. Natl. Acad. Sci. U.S.A.">
        <title>Complete genome sequence and analysis of Wolinella succinogenes.</title>
        <authorList>
            <person name="Baar C."/>
            <person name="Eppinger M."/>
            <person name="Raddatz G."/>
            <person name="Simon JM."/>
            <person name="Lanz C."/>
            <person name="Klimmek O."/>
            <person name="Nandakumar R."/>
            <person name="Gross R."/>
            <person name="Rosinus A."/>
            <person name="Keller H."/>
            <person name="Jagtap P."/>
            <person name="Linke B."/>
            <person name="Meyer F."/>
            <person name="Lederer H."/>
            <person name="Schuster S.C."/>
        </authorList>
    </citation>
    <scope>NUCLEOTIDE SEQUENCE [LARGE SCALE GENOMIC DNA]</scope>
    <source>
        <strain evidence="2">ATCC 29543 / DSM 1740 / CCUG 13145 / JCM 31913 / LMG 7466 / NCTC 11488 / FDC 602W</strain>
    </source>
</reference>
<gene>
    <name evidence="1" type="ordered locus">WS0428</name>
</gene>
<protein>
    <submittedName>
        <fullName evidence="1">Uncharacterized protein</fullName>
    </submittedName>
</protein>
<dbReference type="EMBL" id="BX571658">
    <property type="protein sequence ID" value="CAE09571.1"/>
    <property type="molecule type" value="Genomic_DNA"/>
</dbReference>
<organism evidence="2">
    <name type="scientific">Wolinella succinogenes (strain ATCC 29543 / DSM 1740 / CCUG 13145 / JCM 31913 / LMG 7466 / NCTC 11488 / FDC 602W)</name>
    <name type="common">Vibrio succinogenes</name>
    <dbReference type="NCBI Taxonomy" id="273121"/>
    <lineage>
        <taxon>Bacteria</taxon>
        <taxon>Pseudomonadati</taxon>
        <taxon>Campylobacterota</taxon>
        <taxon>Epsilonproteobacteria</taxon>
        <taxon>Campylobacterales</taxon>
        <taxon>Helicobacteraceae</taxon>
        <taxon>Wolinella</taxon>
    </lineage>
</organism>
<keyword evidence="2" id="KW-1185">Reference proteome</keyword>
<evidence type="ECO:0000313" key="1">
    <source>
        <dbReference type="EMBL" id="CAE09571.1"/>
    </source>
</evidence>
<name>Q7MSH7_WOLSU</name>